<evidence type="ECO:0000313" key="3">
    <source>
        <dbReference type="Proteomes" id="UP000271098"/>
    </source>
</evidence>
<evidence type="ECO:0000256" key="1">
    <source>
        <dbReference type="SAM" id="MobiDB-lite"/>
    </source>
</evidence>
<accession>A0A183ENX9</accession>
<protein>
    <submittedName>
        <fullName evidence="4">Major capsid protein</fullName>
    </submittedName>
</protein>
<dbReference type="WBParaSite" id="GPUH_0002269701-mRNA-1">
    <property type="protein sequence ID" value="GPUH_0002269701-mRNA-1"/>
    <property type="gene ID" value="GPUH_0002269701"/>
</dbReference>
<dbReference type="Proteomes" id="UP000271098">
    <property type="component" value="Unassembled WGS sequence"/>
</dbReference>
<dbReference type="AlphaFoldDB" id="A0A183ENX9"/>
<reference evidence="4" key="1">
    <citation type="submission" date="2016-06" db="UniProtKB">
        <authorList>
            <consortium name="WormBaseParasite"/>
        </authorList>
    </citation>
    <scope>IDENTIFICATION</scope>
</reference>
<feature type="region of interest" description="Disordered" evidence="1">
    <location>
        <begin position="50"/>
        <end position="76"/>
    </location>
</feature>
<dbReference type="EMBL" id="UYRT01095655">
    <property type="protein sequence ID" value="VDN40375.1"/>
    <property type="molecule type" value="Genomic_DNA"/>
</dbReference>
<reference evidence="2 3" key="2">
    <citation type="submission" date="2018-11" db="EMBL/GenBank/DDBJ databases">
        <authorList>
            <consortium name="Pathogen Informatics"/>
        </authorList>
    </citation>
    <scope>NUCLEOTIDE SEQUENCE [LARGE SCALE GENOMIC DNA]</scope>
</reference>
<keyword evidence="3" id="KW-1185">Reference proteome</keyword>
<proteinExistence type="predicted"/>
<gene>
    <name evidence="2" type="ORF">GPUH_LOCUS22670</name>
</gene>
<sequence>MRMLTRASGGTASMEPLQGATGSLVDVDCTQHNPLVDLSRKVVIGGNTSDEFGENWGLSGETQPQSVSPLHALLPH</sequence>
<organism evidence="4">
    <name type="scientific">Gongylonema pulchrum</name>
    <dbReference type="NCBI Taxonomy" id="637853"/>
    <lineage>
        <taxon>Eukaryota</taxon>
        <taxon>Metazoa</taxon>
        <taxon>Ecdysozoa</taxon>
        <taxon>Nematoda</taxon>
        <taxon>Chromadorea</taxon>
        <taxon>Rhabditida</taxon>
        <taxon>Spirurina</taxon>
        <taxon>Spiruromorpha</taxon>
        <taxon>Spiruroidea</taxon>
        <taxon>Gongylonematidae</taxon>
        <taxon>Gongylonema</taxon>
    </lineage>
</organism>
<evidence type="ECO:0000313" key="4">
    <source>
        <dbReference type="WBParaSite" id="GPUH_0002269701-mRNA-1"/>
    </source>
</evidence>
<name>A0A183ENX9_9BILA</name>
<evidence type="ECO:0000313" key="2">
    <source>
        <dbReference type="EMBL" id="VDN40375.1"/>
    </source>
</evidence>